<dbReference type="Proteomes" id="UP000238563">
    <property type="component" value="Unassembled WGS sequence"/>
</dbReference>
<organism evidence="2 3">
    <name type="scientific">Phyllobacterium myrsinacearum</name>
    <dbReference type="NCBI Taxonomy" id="28101"/>
    <lineage>
        <taxon>Bacteria</taxon>
        <taxon>Pseudomonadati</taxon>
        <taxon>Pseudomonadota</taxon>
        <taxon>Alphaproteobacteria</taxon>
        <taxon>Hyphomicrobiales</taxon>
        <taxon>Phyllobacteriaceae</taxon>
        <taxon>Phyllobacterium</taxon>
    </lineage>
</organism>
<keyword evidence="1" id="KW-0732">Signal</keyword>
<dbReference type="Pfam" id="PF00300">
    <property type="entry name" value="His_Phos_1"/>
    <property type="match status" value="1"/>
</dbReference>
<keyword evidence="3" id="KW-1185">Reference proteome</keyword>
<protein>
    <submittedName>
        <fullName evidence="2">Histidine phosphatase family protein</fullName>
    </submittedName>
</protein>
<dbReference type="InterPro" id="IPR029033">
    <property type="entry name" value="His_PPase_superfam"/>
</dbReference>
<sequence length="195" mass="20420">MLKQLRFYVLTSLSLVLGVFLSIPTASATDAAWARLARGGYTVLLQGADASGALSPSTDTSTGCAQVRTLSDRGHQLAQKLGARFAAKAVRIDKVLTSPVCNAQETARLAFGAAPVEIVSALGPLADDDAVKQSQIDQIRAMIAEFKSSGNLVMMTDRANITALTGIVPRPTEAVVVSPPEAGETVHIAGRIIFD</sequence>
<accession>A0A2S9JXM0</accession>
<evidence type="ECO:0000256" key="1">
    <source>
        <dbReference type="SAM" id="SignalP"/>
    </source>
</evidence>
<dbReference type="SUPFAM" id="SSF53254">
    <property type="entry name" value="Phosphoglycerate mutase-like"/>
    <property type="match status" value="1"/>
</dbReference>
<dbReference type="EMBL" id="PVBT01000001">
    <property type="protein sequence ID" value="PRD58094.1"/>
    <property type="molecule type" value="Genomic_DNA"/>
</dbReference>
<evidence type="ECO:0000313" key="3">
    <source>
        <dbReference type="Proteomes" id="UP000238563"/>
    </source>
</evidence>
<dbReference type="InterPro" id="IPR013078">
    <property type="entry name" value="His_Pase_superF_clade-1"/>
</dbReference>
<reference evidence="2 3" key="1">
    <citation type="submission" date="2018-02" db="EMBL/GenBank/DDBJ databases">
        <title>The draft genome of Phyllobacterium myrsinacearum DSM5892.</title>
        <authorList>
            <person name="Li L."/>
            <person name="Liu L."/>
            <person name="Zhang X."/>
            <person name="Wang T."/>
        </authorList>
    </citation>
    <scope>NUCLEOTIDE SEQUENCE [LARGE SCALE GENOMIC DNA]</scope>
    <source>
        <strain evidence="2 3">DSM 5892</strain>
    </source>
</reference>
<dbReference type="Gene3D" id="3.40.50.1240">
    <property type="entry name" value="Phosphoglycerate mutase-like"/>
    <property type="match status" value="1"/>
</dbReference>
<comment type="caution">
    <text evidence="2">The sequence shown here is derived from an EMBL/GenBank/DDBJ whole genome shotgun (WGS) entry which is preliminary data.</text>
</comment>
<feature type="signal peptide" evidence="1">
    <location>
        <begin position="1"/>
        <end position="28"/>
    </location>
</feature>
<feature type="chain" id="PRO_5015461847" evidence="1">
    <location>
        <begin position="29"/>
        <end position="195"/>
    </location>
</feature>
<dbReference type="RefSeq" id="WP_105732334.1">
    <property type="nucleotide sequence ID" value="NZ_PVBT01000001.1"/>
</dbReference>
<dbReference type="OrthoDB" id="2237472at2"/>
<dbReference type="AlphaFoldDB" id="A0A2S9JXM0"/>
<gene>
    <name evidence="2" type="ORF">C5750_02850</name>
</gene>
<evidence type="ECO:0000313" key="2">
    <source>
        <dbReference type="EMBL" id="PRD58094.1"/>
    </source>
</evidence>
<proteinExistence type="predicted"/>
<name>A0A2S9JXM0_9HYPH</name>